<evidence type="ECO:0000256" key="8">
    <source>
        <dbReference type="ARBA" id="ARBA00023136"/>
    </source>
</evidence>
<protein>
    <recommendedName>
        <fullName evidence="3">NADH-ubiquinone oxidoreductase chain 4L</fullName>
    </recommendedName>
    <alternativeName>
        <fullName evidence="9">NADH dehydrogenase subunit 4L</fullName>
    </alternativeName>
</protein>
<feature type="transmembrane region" description="Helical" evidence="11">
    <location>
        <begin position="52"/>
        <end position="72"/>
    </location>
</feature>
<keyword evidence="4 11" id="KW-0812">Transmembrane</keyword>
<reference evidence="12" key="1">
    <citation type="submission" date="2015-09" db="EMBL/GenBank/DDBJ databases">
        <title>Capturing the unknown biodiversity of arthropods in tropical forests using metagenomics.</title>
        <authorList>
            <person name="Andujar C."/>
            <person name="Creedy T.J."/>
            <person name="Garner B."/>
            <person name="Canty R."/>
            <person name="Warner H.B."/>
            <person name="Lipecki J."/>
            <person name="Crampton-Platt A."/>
            <person name="Gabrielli M."/>
            <person name="Croydon-Veleslavov I.A."/>
            <person name="Lim J.L."/>
            <person name="Linard B."/>
            <person name="Vogler A."/>
        </authorList>
    </citation>
    <scope>NUCLEOTIDE SEQUENCE</scope>
</reference>
<dbReference type="Pfam" id="PF00420">
    <property type="entry name" value="Oxidored_q2"/>
    <property type="match status" value="1"/>
</dbReference>
<keyword evidence="12" id="KW-0496">Mitochondrion</keyword>
<organism evidence="12">
    <name type="scientific">Scolytinae sp. BMNH 1274282</name>
    <dbReference type="NCBI Taxonomy" id="2558034"/>
    <lineage>
        <taxon>Eukaryota</taxon>
        <taxon>Metazoa</taxon>
        <taxon>Ecdysozoa</taxon>
        <taxon>Arthropoda</taxon>
        <taxon>Hexapoda</taxon>
        <taxon>Insecta</taxon>
        <taxon>Pterygota</taxon>
        <taxon>Neoptera</taxon>
        <taxon>Endopterygota</taxon>
        <taxon>Coleoptera</taxon>
        <taxon>Polyphaga</taxon>
        <taxon>Cucujiformia</taxon>
        <taxon>Curculionidae</taxon>
        <taxon>Scolytinae</taxon>
    </lineage>
</organism>
<comment type="subcellular location">
    <subcellularLocation>
        <location evidence="1">Membrane</location>
        <topology evidence="1">Multi-pass membrane protein</topology>
    </subcellularLocation>
</comment>
<dbReference type="Gene3D" id="1.10.287.3510">
    <property type="match status" value="1"/>
</dbReference>
<proteinExistence type="inferred from homology"/>
<comment type="catalytic activity">
    <reaction evidence="10">
        <text>a ubiquinone + NADH + 5 H(+)(in) = a ubiquinol + NAD(+) + 4 H(+)(out)</text>
        <dbReference type="Rhea" id="RHEA:29091"/>
        <dbReference type="Rhea" id="RHEA-COMP:9565"/>
        <dbReference type="Rhea" id="RHEA-COMP:9566"/>
        <dbReference type="ChEBI" id="CHEBI:15378"/>
        <dbReference type="ChEBI" id="CHEBI:16389"/>
        <dbReference type="ChEBI" id="CHEBI:17976"/>
        <dbReference type="ChEBI" id="CHEBI:57540"/>
        <dbReference type="ChEBI" id="CHEBI:57945"/>
        <dbReference type="EC" id="7.1.1.2"/>
    </reaction>
</comment>
<evidence type="ECO:0000256" key="11">
    <source>
        <dbReference type="SAM" id="Phobius"/>
    </source>
</evidence>
<evidence type="ECO:0000256" key="3">
    <source>
        <dbReference type="ARBA" id="ARBA00016612"/>
    </source>
</evidence>
<comment type="similarity">
    <text evidence="2">Belongs to the complex I subunit 4L family.</text>
</comment>
<geneLocation type="mitochondrion" evidence="12"/>
<evidence type="ECO:0000256" key="6">
    <source>
        <dbReference type="ARBA" id="ARBA00022989"/>
    </source>
</evidence>
<dbReference type="GO" id="GO:0008137">
    <property type="term" value="F:NADH dehydrogenase (ubiquinone) activity"/>
    <property type="evidence" value="ECO:0007669"/>
    <property type="project" value="UniProtKB-EC"/>
</dbReference>
<evidence type="ECO:0000256" key="4">
    <source>
        <dbReference type="ARBA" id="ARBA00022692"/>
    </source>
</evidence>
<evidence type="ECO:0000256" key="2">
    <source>
        <dbReference type="ARBA" id="ARBA00010519"/>
    </source>
</evidence>
<evidence type="ECO:0000313" key="12">
    <source>
        <dbReference type="EMBL" id="AML26155.1"/>
    </source>
</evidence>
<keyword evidence="5" id="KW-1278">Translocase</keyword>
<dbReference type="GO" id="GO:0016020">
    <property type="term" value="C:membrane"/>
    <property type="evidence" value="ECO:0007669"/>
    <property type="project" value="UniProtKB-SubCell"/>
</dbReference>
<gene>
    <name evidence="12" type="primary">ND4L</name>
</gene>
<accession>A0A126TDZ0</accession>
<dbReference type="InterPro" id="IPR039428">
    <property type="entry name" value="NUOK/Mnh_C1-like"/>
</dbReference>
<name>A0A126TDZ0_9CUCU</name>
<evidence type="ECO:0000256" key="1">
    <source>
        <dbReference type="ARBA" id="ARBA00004141"/>
    </source>
</evidence>
<sequence>MWVFLSSLFVFIYNNKHFLIMLLSMEVMVLSLYFLLYMYLSYGHSDYFISMFYLSLSVCEGALGLALLVLMIRTHGSDMIMLVDNLW</sequence>
<keyword evidence="7" id="KW-0520">NAD</keyword>
<evidence type="ECO:0000256" key="5">
    <source>
        <dbReference type="ARBA" id="ARBA00022967"/>
    </source>
</evidence>
<dbReference type="EMBL" id="KT696204">
    <property type="protein sequence ID" value="AML26155.1"/>
    <property type="molecule type" value="Genomic_DNA"/>
</dbReference>
<evidence type="ECO:0000256" key="7">
    <source>
        <dbReference type="ARBA" id="ARBA00023027"/>
    </source>
</evidence>
<dbReference type="AlphaFoldDB" id="A0A126TDZ0"/>
<evidence type="ECO:0000256" key="10">
    <source>
        <dbReference type="ARBA" id="ARBA00049551"/>
    </source>
</evidence>
<feature type="transmembrane region" description="Helical" evidence="11">
    <location>
        <begin position="18"/>
        <end position="40"/>
    </location>
</feature>
<keyword evidence="8 11" id="KW-0472">Membrane</keyword>
<evidence type="ECO:0000256" key="9">
    <source>
        <dbReference type="ARBA" id="ARBA00031586"/>
    </source>
</evidence>
<keyword evidence="6 11" id="KW-1133">Transmembrane helix</keyword>